<dbReference type="Pfam" id="PF05036">
    <property type="entry name" value="SPOR"/>
    <property type="match status" value="1"/>
</dbReference>
<dbReference type="AlphaFoldDB" id="A0A381PZG3"/>
<sequence length="185" mass="20144">MVASSMKHKSRVRGSGQKGRRTKRSGFSTKTFFAGIAVGILGTLGVSLLSTLNLGDTTRSSGTSATPDPDSSSTRYEFWKTLPSNDVAVNTNPYEKGTNRTADTKEYLVQAGSFRRQDEADALRAELILAGMPATTSEVRLVGEDRWFRVLVGPYKSPRETRQAMTELRTKKISALLLERPPGGG</sequence>
<proteinExistence type="predicted"/>
<feature type="compositionally biased region" description="Low complexity" evidence="1">
    <location>
        <begin position="56"/>
        <end position="74"/>
    </location>
</feature>
<feature type="region of interest" description="Disordered" evidence="1">
    <location>
        <begin position="56"/>
        <end position="75"/>
    </location>
</feature>
<feature type="transmembrane region" description="Helical" evidence="2">
    <location>
        <begin position="31"/>
        <end position="52"/>
    </location>
</feature>
<protein>
    <recommendedName>
        <fullName evidence="3">SPOR domain-containing protein</fullName>
    </recommendedName>
</protein>
<evidence type="ECO:0000259" key="3">
    <source>
        <dbReference type="PROSITE" id="PS51724"/>
    </source>
</evidence>
<dbReference type="Gene3D" id="3.30.70.1070">
    <property type="entry name" value="Sporulation related repeat"/>
    <property type="match status" value="1"/>
</dbReference>
<evidence type="ECO:0000313" key="4">
    <source>
        <dbReference type="EMBL" id="SUZ70783.1"/>
    </source>
</evidence>
<dbReference type="EMBL" id="UINC01001101">
    <property type="protein sequence ID" value="SUZ70783.1"/>
    <property type="molecule type" value="Genomic_DNA"/>
</dbReference>
<keyword evidence="2" id="KW-0472">Membrane</keyword>
<keyword evidence="2" id="KW-1133">Transmembrane helix</keyword>
<keyword evidence="2" id="KW-0812">Transmembrane</keyword>
<dbReference type="PROSITE" id="PS51724">
    <property type="entry name" value="SPOR"/>
    <property type="match status" value="1"/>
</dbReference>
<dbReference type="InterPro" id="IPR007730">
    <property type="entry name" value="SPOR-like_dom"/>
</dbReference>
<evidence type="ECO:0000256" key="2">
    <source>
        <dbReference type="SAM" id="Phobius"/>
    </source>
</evidence>
<feature type="region of interest" description="Disordered" evidence="1">
    <location>
        <begin position="1"/>
        <end position="24"/>
    </location>
</feature>
<feature type="domain" description="SPOR" evidence="3">
    <location>
        <begin position="101"/>
        <end position="181"/>
    </location>
</feature>
<name>A0A381PZG3_9ZZZZ</name>
<dbReference type="InterPro" id="IPR036680">
    <property type="entry name" value="SPOR-like_sf"/>
</dbReference>
<dbReference type="InterPro" id="IPR052521">
    <property type="entry name" value="Cell_div_SPOR-domain"/>
</dbReference>
<accession>A0A381PZG3</accession>
<reference evidence="4" key="1">
    <citation type="submission" date="2018-05" db="EMBL/GenBank/DDBJ databases">
        <authorList>
            <person name="Lanie J.A."/>
            <person name="Ng W.-L."/>
            <person name="Kazmierczak K.M."/>
            <person name="Andrzejewski T.M."/>
            <person name="Davidsen T.M."/>
            <person name="Wayne K.J."/>
            <person name="Tettelin H."/>
            <person name="Glass J.I."/>
            <person name="Rusch D."/>
            <person name="Podicherti R."/>
            <person name="Tsui H.-C.T."/>
            <person name="Winkler M.E."/>
        </authorList>
    </citation>
    <scope>NUCLEOTIDE SEQUENCE</scope>
</reference>
<dbReference type="PANTHER" id="PTHR38687">
    <property type="entry name" value="CELL DIVISION PROTEIN DEDD-RELATED"/>
    <property type="match status" value="1"/>
</dbReference>
<dbReference type="GO" id="GO:0042834">
    <property type="term" value="F:peptidoglycan binding"/>
    <property type="evidence" value="ECO:0007669"/>
    <property type="project" value="InterPro"/>
</dbReference>
<dbReference type="SUPFAM" id="SSF110997">
    <property type="entry name" value="Sporulation related repeat"/>
    <property type="match status" value="1"/>
</dbReference>
<organism evidence="4">
    <name type="scientific">marine metagenome</name>
    <dbReference type="NCBI Taxonomy" id="408172"/>
    <lineage>
        <taxon>unclassified sequences</taxon>
        <taxon>metagenomes</taxon>
        <taxon>ecological metagenomes</taxon>
    </lineage>
</organism>
<evidence type="ECO:0000256" key="1">
    <source>
        <dbReference type="SAM" id="MobiDB-lite"/>
    </source>
</evidence>
<gene>
    <name evidence="4" type="ORF">METZ01_LOCUS23637</name>
</gene>